<evidence type="ECO:0000313" key="4">
    <source>
        <dbReference type="EMBL" id="KAJ8924389.1"/>
    </source>
</evidence>
<keyword evidence="3" id="KW-0732">Signal</keyword>
<protein>
    <submittedName>
        <fullName evidence="4">Uncharacterized protein</fullName>
    </submittedName>
</protein>
<name>A0AAV8WCY0_9CUCU</name>
<keyword evidence="2" id="KW-1133">Transmembrane helix</keyword>
<keyword evidence="2" id="KW-0812">Transmembrane</keyword>
<gene>
    <name evidence="4" type="ORF">NQ315_007185</name>
</gene>
<evidence type="ECO:0000256" key="3">
    <source>
        <dbReference type="SAM" id="SignalP"/>
    </source>
</evidence>
<dbReference type="AlphaFoldDB" id="A0AAV8WCY0"/>
<proteinExistence type="predicted"/>
<feature type="signal peptide" evidence="3">
    <location>
        <begin position="1"/>
        <end position="19"/>
    </location>
</feature>
<accession>A0AAV8WCY0</accession>
<comment type="caution">
    <text evidence="4">The sequence shown here is derived from an EMBL/GenBank/DDBJ whole genome shotgun (WGS) entry which is preliminary data.</text>
</comment>
<feature type="compositionally biased region" description="Acidic residues" evidence="1">
    <location>
        <begin position="441"/>
        <end position="458"/>
    </location>
</feature>
<dbReference type="EMBL" id="JANEYG010000003">
    <property type="protein sequence ID" value="KAJ8924389.1"/>
    <property type="molecule type" value="Genomic_DNA"/>
</dbReference>
<dbReference type="Proteomes" id="UP001159042">
    <property type="component" value="Unassembled WGS sequence"/>
</dbReference>
<feature type="transmembrane region" description="Helical" evidence="2">
    <location>
        <begin position="345"/>
        <end position="368"/>
    </location>
</feature>
<sequence>MLKMRLLLLFITIFNLARSQSPTTENGGDTTVITEGITTLNSTTVNIGTPETNTPPEISTTISTTTATAVITTTEATTTDITTTTIETTTTIPVLFFSDGQDEVIWSPKSTQSVIIQAEEGYKISVNVTDCNIDGSNGEYATISTDEDSADVFFTYGVKIRPAYLFNNNVLYATFVGSANSNFTVSFTRVGEALTTVTTEVPTTAIILPTPAYNDSSTLLVYLDGKTINDYLDLNTEILNDLRDCIGAMAAEYCVNENFPLNGSVTEDNVVVNSIIPCPITWHDSETCIQLNFSVPVNLLEDSNSQWSGYQMDSRHLKIMWDRYAVAYLPPGITIYVLGNDNFKWGIAILVVGTLLFALVLLAIRHYGMKFSKMVRRRKLSDTTSIISASDRNSQISLPPHYLQETPALFENAYPMYNPSDKNPEYSDPSFQYPDYQDLTMELEPEDNEENEKEESGA</sequence>
<organism evidence="4 5">
    <name type="scientific">Exocentrus adspersus</name>
    <dbReference type="NCBI Taxonomy" id="1586481"/>
    <lineage>
        <taxon>Eukaryota</taxon>
        <taxon>Metazoa</taxon>
        <taxon>Ecdysozoa</taxon>
        <taxon>Arthropoda</taxon>
        <taxon>Hexapoda</taxon>
        <taxon>Insecta</taxon>
        <taxon>Pterygota</taxon>
        <taxon>Neoptera</taxon>
        <taxon>Endopterygota</taxon>
        <taxon>Coleoptera</taxon>
        <taxon>Polyphaga</taxon>
        <taxon>Cucujiformia</taxon>
        <taxon>Chrysomeloidea</taxon>
        <taxon>Cerambycidae</taxon>
        <taxon>Lamiinae</taxon>
        <taxon>Acanthocinini</taxon>
        <taxon>Exocentrus</taxon>
    </lineage>
</organism>
<feature type="chain" id="PRO_5043529932" evidence="3">
    <location>
        <begin position="20"/>
        <end position="458"/>
    </location>
</feature>
<keyword evidence="2" id="KW-0472">Membrane</keyword>
<feature type="region of interest" description="Disordered" evidence="1">
    <location>
        <begin position="417"/>
        <end position="458"/>
    </location>
</feature>
<evidence type="ECO:0000256" key="2">
    <source>
        <dbReference type="SAM" id="Phobius"/>
    </source>
</evidence>
<evidence type="ECO:0000256" key="1">
    <source>
        <dbReference type="SAM" id="MobiDB-lite"/>
    </source>
</evidence>
<evidence type="ECO:0000313" key="5">
    <source>
        <dbReference type="Proteomes" id="UP001159042"/>
    </source>
</evidence>
<reference evidence="4 5" key="1">
    <citation type="journal article" date="2023" name="Insect Mol. Biol.">
        <title>Genome sequencing provides insights into the evolution of gene families encoding plant cell wall-degrading enzymes in longhorned beetles.</title>
        <authorList>
            <person name="Shin N.R."/>
            <person name="Okamura Y."/>
            <person name="Kirsch R."/>
            <person name="Pauchet Y."/>
        </authorList>
    </citation>
    <scope>NUCLEOTIDE SEQUENCE [LARGE SCALE GENOMIC DNA]</scope>
    <source>
        <strain evidence="4">EAD_L_NR</strain>
    </source>
</reference>
<keyword evidence="5" id="KW-1185">Reference proteome</keyword>